<evidence type="ECO:0000313" key="2">
    <source>
        <dbReference type="Proteomes" id="UP000033072"/>
    </source>
</evidence>
<accession>A0A0E3SAP4</accession>
<dbReference type="InterPro" id="IPR036388">
    <property type="entry name" value="WH-like_DNA-bd_sf"/>
</dbReference>
<dbReference type="GO" id="GO:0004386">
    <property type="term" value="F:helicase activity"/>
    <property type="evidence" value="ECO:0007669"/>
    <property type="project" value="UniProtKB-KW"/>
</dbReference>
<proteinExistence type="predicted"/>
<dbReference type="HOGENOM" id="CLU_3113064_0_0_2"/>
<dbReference type="GeneID" id="43316924"/>
<keyword evidence="2" id="KW-1185">Reference proteome</keyword>
<reference evidence="1 2" key="1">
    <citation type="submission" date="2014-07" db="EMBL/GenBank/DDBJ databases">
        <title>Methanogenic archaea and the global carbon cycle.</title>
        <authorList>
            <person name="Henriksen J.R."/>
            <person name="Luke J."/>
            <person name="Reinhart S."/>
            <person name="Benedict M.N."/>
            <person name="Youngblut N.D."/>
            <person name="Metcalf M.E."/>
            <person name="Whitaker R.J."/>
            <person name="Metcalf W.W."/>
        </authorList>
    </citation>
    <scope>NUCLEOTIDE SEQUENCE [LARGE SCALE GENOMIC DNA]</scope>
    <source>
        <strain evidence="1 2">Z-7289</strain>
    </source>
</reference>
<dbReference type="PATRIC" id="fig|1434111.4.peg.4032"/>
<keyword evidence="1" id="KW-0067">ATP-binding</keyword>
<dbReference type="AlphaFoldDB" id="A0A0E3SAP4"/>
<keyword evidence="1" id="KW-0547">Nucleotide-binding</keyword>
<organism evidence="1 2">
    <name type="scientific">Methanosarcina lacustris Z-7289</name>
    <dbReference type="NCBI Taxonomy" id="1434111"/>
    <lineage>
        <taxon>Archaea</taxon>
        <taxon>Methanobacteriati</taxon>
        <taxon>Methanobacteriota</taxon>
        <taxon>Stenosarchaea group</taxon>
        <taxon>Methanomicrobia</taxon>
        <taxon>Methanosarcinales</taxon>
        <taxon>Methanosarcinaceae</taxon>
        <taxon>Methanosarcina</taxon>
    </lineage>
</organism>
<keyword evidence="1" id="KW-0347">Helicase</keyword>
<gene>
    <name evidence="1" type="ORF">MSLAZ_3057</name>
</gene>
<dbReference type="Gene3D" id="1.10.10.10">
    <property type="entry name" value="Winged helix-like DNA-binding domain superfamily/Winged helix DNA-binding domain"/>
    <property type="match status" value="1"/>
</dbReference>
<keyword evidence="1" id="KW-0378">Hydrolase</keyword>
<evidence type="ECO:0000313" key="1">
    <source>
        <dbReference type="EMBL" id="AKB76318.1"/>
    </source>
</evidence>
<dbReference type="KEGG" id="mls:MSLAZ_3057"/>
<sequence length="50" mass="5715">MVACCEGNNCRCRILIEYFGEEFSESCGIRDSCFRQRGIFEGTEAARRSN</sequence>
<protein>
    <submittedName>
        <fullName evidence="1">ATP-dependent DNA helicase RecQ</fullName>
    </submittedName>
</protein>
<dbReference type="EMBL" id="CP009515">
    <property type="protein sequence ID" value="AKB76318.1"/>
    <property type="molecule type" value="Genomic_DNA"/>
</dbReference>
<dbReference type="Proteomes" id="UP000033072">
    <property type="component" value="Chromosome"/>
</dbReference>
<dbReference type="RefSeq" id="WP_157197208.1">
    <property type="nucleotide sequence ID" value="NZ_CP009515.1"/>
</dbReference>
<name>A0A0E3SAP4_9EURY</name>